<dbReference type="EMBL" id="JAVRBK010000002">
    <property type="protein sequence ID" value="KAK5648370.1"/>
    <property type="molecule type" value="Genomic_DNA"/>
</dbReference>
<organism evidence="1 2">
    <name type="scientific">Pyrocoelia pectoralis</name>
    <dbReference type="NCBI Taxonomy" id="417401"/>
    <lineage>
        <taxon>Eukaryota</taxon>
        <taxon>Metazoa</taxon>
        <taxon>Ecdysozoa</taxon>
        <taxon>Arthropoda</taxon>
        <taxon>Hexapoda</taxon>
        <taxon>Insecta</taxon>
        <taxon>Pterygota</taxon>
        <taxon>Neoptera</taxon>
        <taxon>Endopterygota</taxon>
        <taxon>Coleoptera</taxon>
        <taxon>Polyphaga</taxon>
        <taxon>Elateriformia</taxon>
        <taxon>Elateroidea</taxon>
        <taxon>Lampyridae</taxon>
        <taxon>Lampyrinae</taxon>
        <taxon>Pyrocoelia</taxon>
    </lineage>
</organism>
<dbReference type="PANTHER" id="PTHR46114:SF1">
    <property type="entry name" value="ZAD DOMAIN-CONTAINING PROTEIN"/>
    <property type="match status" value="1"/>
</dbReference>
<dbReference type="AlphaFoldDB" id="A0AAN7VGN8"/>
<dbReference type="Proteomes" id="UP001329430">
    <property type="component" value="Chromosome 2"/>
</dbReference>
<sequence length="556" mass="65231">MASRSKRSCVNHPDVFCYVCGEYTFKENRKPISDFVRRSYLTYFGVHLGNQDKSWAPHFWTVGKRKCLKFGVPMVWREPRNHYDDCYFCLVNIKGINRNNRQKWPYPDLDSANRPVLHSEQIPIPSFSSLPSLPEDDAALPTFDEIQCMSSENDSDFEADLSSPQRFNQQELNDLIRDLNLSKESSELLASRLNEKNLLQPDTNITFYRKRDKDLLPFYSEENNLVFCNDIRGLLQKMGLSEYTPDEWRLFIDGSRRSLKCVLLHNGNKYGSIPIGHSTSMKEEYESISLVLKKIKYEEHQWVICVDLKMVNFLLGQQSGYTKYPCFLCLWDSRAKDQHWVNRNWPLRNVMTQGKQNVINEPLVARDKIIFPPLHIKLGLMKQFVKALNRDGLCFGYLIHKFPGISTEKLKAGIFDGPQIRQLIKDPQFTASMNEIESNAWCSFVTVVQNFLGNHKAKNYIELVENMLSNFNILGCHMSIKIHYLYSHLDRFPENLGDLSEEQGERFHQDIKTMEDRYQGRWGSHMMADYCWSLQRDYPNNCHARKSYKRKFLYDM</sequence>
<comment type="caution">
    <text evidence="1">The sequence shown here is derived from an EMBL/GenBank/DDBJ whole genome shotgun (WGS) entry which is preliminary data.</text>
</comment>
<proteinExistence type="predicted"/>
<evidence type="ECO:0000313" key="2">
    <source>
        <dbReference type="Proteomes" id="UP001329430"/>
    </source>
</evidence>
<name>A0AAN7VGN8_9COLE</name>
<accession>A0AAN7VGN8</accession>
<dbReference type="PANTHER" id="PTHR46114">
    <property type="entry name" value="APPLE DOMAIN-CONTAINING PROTEIN"/>
    <property type="match status" value="1"/>
</dbReference>
<protein>
    <submittedName>
        <fullName evidence="1">Uncharacterized protein</fullName>
    </submittedName>
</protein>
<reference evidence="1 2" key="1">
    <citation type="journal article" date="2024" name="Insects">
        <title>An Improved Chromosome-Level Genome Assembly of the Firefly Pyrocoelia pectoralis.</title>
        <authorList>
            <person name="Fu X."/>
            <person name="Meyer-Rochow V.B."/>
            <person name="Ballantyne L."/>
            <person name="Zhu X."/>
        </authorList>
    </citation>
    <scope>NUCLEOTIDE SEQUENCE [LARGE SCALE GENOMIC DNA]</scope>
    <source>
        <strain evidence="1">XCY_ONT2</strain>
    </source>
</reference>
<evidence type="ECO:0000313" key="1">
    <source>
        <dbReference type="EMBL" id="KAK5648370.1"/>
    </source>
</evidence>
<gene>
    <name evidence="1" type="ORF">RI129_003262</name>
</gene>
<keyword evidence="2" id="KW-1185">Reference proteome</keyword>